<feature type="transmembrane region" description="Helical" evidence="5">
    <location>
        <begin position="363"/>
        <end position="384"/>
    </location>
</feature>
<feature type="transmembrane region" description="Helical" evidence="5">
    <location>
        <begin position="133"/>
        <end position="162"/>
    </location>
</feature>
<gene>
    <name evidence="7" type="ORF">EII34_08760</name>
</gene>
<feature type="transmembrane region" description="Helical" evidence="5">
    <location>
        <begin position="212"/>
        <end position="237"/>
    </location>
</feature>
<feature type="transmembrane region" description="Helical" evidence="5">
    <location>
        <begin position="334"/>
        <end position="357"/>
    </location>
</feature>
<dbReference type="RefSeq" id="WP_124844773.1">
    <property type="nucleotide sequence ID" value="NZ_RQZG01000008.1"/>
</dbReference>
<feature type="transmembrane region" description="Helical" evidence="5">
    <location>
        <begin position="277"/>
        <end position="296"/>
    </location>
</feature>
<accession>A0A3P1T666</accession>
<dbReference type="InterPro" id="IPR011701">
    <property type="entry name" value="MFS"/>
</dbReference>
<keyword evidence="3 5" id="KW-1133">Transmembrane helix</keyword>
<evidence type="ECO:0000256" key="1">
    <source>
        <dbReference type="ARBA" id="ARBA00004651"/>
    </source>
</evidence>
<keyword evidence="4 5" id="KW-0472">Membrane</keyword>
<comment type="caution">
    <text evidence="7">The sequence shown here is derived from an EMBL/GenBank/DDBJ whole genome shotgun (WGS) entry which is preliminary data.</text>
</comment>
<dbReference type="EMBL" id="RQZG01000008">
    <property type="protein sequence ID" value="RRD04997.1"/>
    <property type="molecule type" value="Genomic_DNA"/>
</dbReference>
<reference evidence="7 8" key="1">
    <citation type="submission" date="2018-11" db="EMBL/GenBank/DDBJ databases">
        <title>Genomes From Bacteria Associated with the Canine Oral Cavity: a Test Case for Automated Genome-Based Taxonomic Assignment.</title>
        <authorList>
            <person name="Coil D.A."/>
            <person name="Jospin G."/>
            <person name="Darling A.E."/>
            <person name="Wallis C."/>
            <person name="Davis I.J."/>
            <person name="Harris S."/>
            <person name="Eisen J.A."/>
            <person name="Holcombe L.J."/>
            <person name="O'Flynn C."/>
        </authorList>
    </citation>
    <scope>NUCLEOTIDE SEQUENCE [LARGE SCALE GENOMIC DNA]</scope>
    <source>
        <strain evidence="7 8">OH887_COT-365</strain>
    </source>
</reference>
<evidence type="ECO:0000256" key="3">
    <source>
        <dbReference type="ARBA" id="ARBA00022989"/>
    </source>
</evidence>
<feature type="transmembrane region" description="Helical" evidence="5">
    <location>
        <begin position="168"/>
        <end position="191"/>
    </location>
</feature>
<dbReference type="PANTHER" id="PTHR23523:SF2">
    <property type="entry name" value="2-NITROIMIDAZOLE TRANSPORTER"/>
    <property type="match status" value="1"/>
</dbReference>
<protein>
    <submittedName>
        <fullName evidence="7">MFS transporter</fullName>
    </submittedName>
</protein>
<dbReference type="InterPro" id="IPR052524">
    <property type="entry name" value="MFS_Cyanate_Porter"/>
</dbReference>
<name>A0A3P1T666_9ACTN</name>
<evidence type="ECO:0000259" key="6">
    <source>
        <dbReference type="PROSITE" id="PS50850"/>
    </source>
</evidence>
<evidence type="ECO:0000256" key="2">
    <source>
        <dbReference type="ARBA" id="ARBA00022692"/>
    </source>
</evidence>
<feature type="transmembrane region" description="Helical" evidence="5">
    <location>
        <begin position="46"/>
        <end position="67"/>
    </location>
</feature>
<organism evidence="7 8">
    <name type="scientific">Arachnia propionica</name>
    <dbReference type="NCBI Taxonomy" id="1750"/>
    <lineage>
        <taxon>Bacteria</taxon>
        <taxon>Bacillati</taxon>
        <taxon>Actinomycetota</taxon>
        <taxon>Actinomycetes</taxon>
        <taxon>Propionibacteriales</taxon>
        <taxon>Propionibacteriaceae</taxon>
        <taxon>Arachnia</taxon>
    </lineage>
</organism>
<proteinExistence type="predicted"/>
<evidence type="ECO:0000256" key="4">
    <source>
        <dbReference type="ARBA" id="ARBA00023136"/>
    </source>
</evidence>
<dbReference type="OrthoDB" id="5317164at2"/>
<dbReference type="PANTHER" id="PTHR23523">
    <property type="match status" value="1"/>
</dbReference>
<dbReference type="InterPro" id="IPR036259">
    <property type="entry name" value="MFS_trans_sf"/>
</dbReference>
<evidence type="ECO:0000313" key="8">
    <source>
        <dbReference type="Proteomes" id="UP000280819"/>
    </source>
</evidence>
<feature type="transmembrane region" description="Helical" evidence="5">
    <location>
        <begin position="102"/>
        <end position="121"/>
    </location>
</feature>
<dbReference type="SUPFAM" id="SSF103473">
    <property type="entry name" value="MFS general substrate transporter"/>
    <property type="match status" value="1"/>
</dbReference>
<keyword evidence="2 5" id="KW-0812">Transmembrane</keyword>
<dbReference type="Gene3D" id="1.20.1250.20">
    <property type="entry name" value="MFS general substrate transporter like domains"/>
    <property type="match status" value="1"/>
</dbReference>
<dbReference type="GO" id="GO:0005886">
    <property type="term" value="C:plasma membrane"/>
    <property type="evidence" value="ECO:0007669"/>
    <property type="project" value="UniProtKB-SubCell"/>
</dbReference>
<evidence type="ECO:0000313" key="7">
    <source>
        <dbReference type="EMBL" id="RRD04997.1"/>
    </source>
</evidence>
<feature type="transmembrane region" description="Helical" evidence="5">
    <location>
        <begin position="302"/>
        <end position="322"/>
    </location>
</feature>
<dbReference type="InterPro" id="IPR020846">
    <property type="entry name" value="MFS_dom"/>
</dbReference>
<dbReference type="Proteomes" id="UP000280819">
    <property type="component" value="Unassembled WGS sequence"/>
</dbReference>
<dbReference type="Pfam" id="PF07690">
    <property type="entry name" value="MFS_1"/>
    <property type="match status" value="1"/>
</dbReference>
<dbReference type="AlphaFoldDB" id="A0A3P1T666"/>
<feature type="transmembrane region" description="Helical" evidence="5">
    <location>
        <begin position="79"/>
        <end position="96"/>
    </location>
</feature>
<evidence type="ECO:0000256" key="5">
    <source>
        <dbReference type="SAM" id="Phobius"/>
    </source>
</evidence>
<feature type="transmembrane region" description="Helical" evidence="5">
    <location>
        <begin position="249"/>
        <end position="270"/>
    </location>
</feature>
<comment type="subcellular location">
    <subcellularLocation>
        <location evidence="1">Cell membrane</location>
        <topology evidence="1">Multi-pass membrane protein</topology>
    </subcellularLocation>
</comment>
<feature type="domain" description="Major facilitator superfamily (MFS) profile" evidence="6">
    <location>
        <begin position="9"/>
        <end position="390"/>
    </location>
</feature>
<dbReference type="PROSITE" id="PS50850">
    <property type="entry name" value="MFS"/>
    <property type="match status" value="1"/>
</dbReference>
<dbReference type="GO" id="GO:0022857">
    <property type="term" value="F:transmembrane transporter activity"/>
    <property type="evidence" value="ECO:0007669"/>
    <property type="project" value="InterPro"/>
</dbReference>
<sequence>MAGGKYGFRTWLVLAALLLLAFNLRPVAVSVGPALSQIQADLGLGPSLAGVLTALPSLCFAVVGAIAPWLAHRLGAHRTIGIAYLLLISGQLVRAWVDGPWLFLACSTVALAGMALANVLLPSLVRLHFPNRIGLVTSLYSLSLALGLTLASGATIPLAVALGGWRAAFTAGSLLAVAAAVVWLPLLRLSRPHLHTTTSRLSVRAVAGSRKAWALALFFALQSAAAYTVFGWLPSIYQAAGMSEADAGFMLAITTGAGIPPAFLLPAYVARRPQPHLMLLILSLAMAAAFLGLLLAPTTAPWLWALLIAAGLATFPLFLALLGLRADTAAGTAALSGFVQSTGYLLASAAPFAFGLLQEATGGWSWPLIMLLVLTVPMTVTGLISCRDWRIEHEPSVTAQVGVQHR</sequence>